<dbReference type="RefSeq" id="WP_131608424.1">
    <property type="nucleotide sequence ID" value="NZ_SJSM01000004.1"/>
</dbReference>
<feature type="transmembrane region" description="Helical" evidence="1">
    <location>
        <begin position="134"/>
        <end position="156"/>
    </location>
</feature>
<feature type="transmembrane region" description="Helical" evidence="1">
    <location>
        <begin position="75"/>
        <end position="95"/>
    </location>
</feature>
<keyword evidence="1" id="KW-0812">Transmembrane</keyword>
<proteinExistence type="predicted"/>
<dbReference type="OrthoDB" id="764986at2"/>
<name>A0A4R0ND63_9SPHI</name>
<organism evidence="2 3">
    <name type="scientific">Pedobacter hiemivivus</name>
    <dbReference type="NCBI Taxonomy" id="2530454"/>
    <lineage>
        <taxon>Bacteria</taxon>
        <taxon>Pseudomonadati</taxon>
        <taxon>Bacteroidota</taxon>
        <taxon>Sphingobacteriia</taxon>
        <taxon>Sphingobacteriales</taxon>
        <taxon>Sphingobacteriaceae</taxon>
        <taxon>Pedobacter</taxon>
    </lineage>
</organism>
<protein>
    <submittedName>
        <fullName evidence="2">Uncharacterized protein</fullName>
    </submittedName>
</protein>
<dbReference type="EMBL" id="SJSM01000004">
    <property type="protein sequence ID" value="TCC97012.1"/>
    <property type="molecule type" value="Genomic_DNA"/>
</dbReference>
<reference evidence="2 3" key="1">
    <citation type="submission" date="2019-02" db="EMBL/GenBank/DDBJ databases">
        <title>Pedobacter sp. RP-3-8 sp. nov., isolated from Arctic soil.</title>
        <authorList>
            <person name="Dahal R.H."/>
        </authorList>
    </citation>
    <scope>NUCLEOTIDE SEQUENCE [LARGE SCALE GENOMIC DNA]</scope>
    <source>
        <strain evidence="2 3">RP-3-8</strain>
    </source>
</reference>
<evidence type="ECO:0000313" key="3">
    <source>
        <dbReference type="Proteomes" id="UP000291117"/>
    </source>
</evidence>
<dbReference type="AlphaFoldDB" id="A0A4R0ND63"/>
<keyword evidence="3" id="KW-1185">Reference proteome</keyword>
<sequence>MSALRKILSQKTDEQLMYYIRHPGKHTEEAVELALEELHNRNILLPDNVSQVIAQKISRDNSRSYIPSKETRNKFYKLSFIYSLSYVGLGTLSVLSLSPSSLFYGDWVIIALLITLLVNLISFGIAYSDGNATGLILIVQSIMFLIFWLILFNVLMSINRKVKKDS</sequence>
<comment type="caution">
    <text evidence="2">The sequence shown here is derived from an EMBL/GenBank/DDBJ whole genome shotgun (WGS) entry which is preliminary data.</text>
</comment>
<gene>
    <name evidence="2" type="ORF">EZ444_09135</name>
</gene>
<feature type="transmembrane region" description="Helical" evidence="1">
    <location>
        <begin position="107"/>
        <end position="127"/>
    </location>
</feature>
<evidence type="ECO:0000256" key="1">
    <source>
        <dbReference type="SAM" id="Phobius"/>
    </source>
</evidence>
<accession>A0A4R0ND63</accession>
<evidence type="ECO:0000313" key="2">
    <source>
        <dbReference type="EMBL" id="TCC97012.1"/>
    </source>
</evidence>
<keyword evidence="1" id="KW-1133">Transmembrane helix</keyword>
<dbReference type="Proteomes" id="UP000291117">
    <property type="component" value="Unassembled WGS sequence"/>
</dbReference>
<keyword evidence="1" id="KW-0472">Membrane</keyword>